<evidence type="ECO:0000313" key="1">
    <source>
        <dbReference type="EMBL" id="RIB13593.1"/>
    </source>
</evidence>
<keyword evidence="2" id="KW-1185">Reference proteome</keyword>
<evidence type="ECO:0000313" key="2">
    <source>
        <dbReference type="Proteomes" id="UP000266673"/>
    </source>
</evidence>
<dbReference type="AlphaFoldDB" id="A0A397V110"/>
<proteinExistence type="predicted"/>
<accession>A0A397V110</accession>
<organism evidence="1 2">
    <name type="scientific">Gigaspora rosea</name>
    <dbReference type="NCBI Taxonomy" id="44941"/>
    <lineage>
        <taxon>Eukaryota</taxon>
        <taxon>Fungi</taxon>
        <taxon>Fungi incertae sedis</taxon>
        <taxon>Mucoromycota</taxon>
        <taxon>Glomeromycotina</taxon>
        <taxon>Glomeromycetes</taxon>
        <taxon>Diversisporales</taxon>
        <taxon>Gigasporaceae</taxon>
        <taxon>Gigaspora</taxon>
    </lineage>
</organism>
<dbReference type="Proteomes" id="UP000266673">
    <property type="component" value="Unassembled WGS sequence"/>
</dbReference>
<dbReference type="EMBL" id="QKWP01000909">
    <property type="protein sequence ID" value="RIB13593.1"/>
    <property type="molecule type" value="Genomic_DNA"/>
</dbReference>
<comment type="caution">
    <text evidence="1">The sequence shown here is derived from an EMBL/GenBank/DDBJ whole genome shotgun (WGS) entry which is preliminary data.</text>
</comment>
<protein>
    <submittedName>
        <fullName evidence="1">Uncharacterized protein</fullName>
    </submittedName>
</protein>
<reference evidence="1 2" key="1">
    <citation type="submission" date="2018-06" db="EMBL/GenBank/DDBJ databases">
        <title>Comparative genomics reveals the genomic features of Rhizophagus irregularis, R. cerebriforme, R. diaphanum and Gigaspora rosea, and their symbiotic lifestyle signature.</title>
        <authorList>
            <person name="Morin E."/>
            <person name="San Clemente H."/>
            <person name="Chen E.C.H."/>
            <person name="De La Providencia I."/>
            <person name="Hainaut M."/>
            <person name="Kuo A."/>
            <person name="Kohler A."/>
            <person name="Murat C."/>
            <person name="Tang N."/>
            <person name="Roy S."/>
            <person name="Loubradou J."/>
            <person name="Henrissat B."/>
            <person name="Grigoriev I.V."/>
            <person name="Corradi N."/>
            <person name="Roux C."/>
            <person name="Martin F.M."/>
        </authorList>
    </citation>
    <scope>NUCLEOTIDE SEQUENCE [LARGE SCALE GENOMIC DNA]</scope>
    <source>
        <strain evidence="1 2">DAOM 194757</strain>
    </source>
</reference>
<sequence>MALLELGTTDYGIQELQSLISSYLENYIYGEKESLNLLVSKESGPIKKSISEDRTSLSTKEVELQNKNNKIRAEIQVYLAQTRDGEILENLWSLPLPDGCLAQLTLGKTRKIKAKTVHIFNNRNGKQKGSAVLEFSSKENKKFALKHRVDYYNQRLIWEEKTVEKEGSFKQQDLKFKSEVVENKMRYEKERQKVSGESNMIIRAKPSKTKEKNKAKQYTESDRKKKTKIHLVEKIEKLCSKYIEELKDRVNVDHFSYDLRGITSTKNRFSNRAGRKPSTVFLTGAKVVQAKIGTTRRLDIPSSTDQKLDSHSICLNKNKRKIDDFLELKVKIHNINGVKNNSYRLQELVDFGTREKFNLLGIVETNIIVDKEIL</sequence>
<gene>
    <name evidence="1" type="ORF">C2G38_2197424</name>
</gene>
<name>A0A397V110_9GLOM</name>